<dbReference type="STRING" id="1336337.A0A3N4K9V2"/>
<dbReference type="GO" id="GO:0000466">
    <property type="term" value="P:maturation of 5.8S rRNA from tricistronic rRNA transcript (SSU-rRNA, 5.8S rRNA, LSU-rRNA)"/>
    <property type="evidence" value="ECO:0007669"/>
    <property type="project" value="TreeGrafter"/>
</dbReference>
<evidence type="ECO:0000313" key="2">
    <source>
        <dbReference type="EMBL" id="RPB06082.1"/>
    </source>
</evidence>
<dbReference type="Pfam" id="PF16201">
    <property type="entry name" value="NopRA1"/>
    <property type="match status" value="1"/>
</dbReference>
<dbReference type="PANTHER" id="PTHR13500">
    <property type="entry name" value="NUCLEOLAR PRERIBOSOMAL-ASSOCIATED PROTEIN 1"/>
    <property type="match status" value="1"/>
</dbReference>
<organism evidence="2 3">
    <name type="scientific">Choiromyces venosus 120613-1</name>
    <dbReference type="NCBI Taxonomy" id="1336337"/>
    <lineage>
        <taxon>Eukaryota</taxon>
        <taxon>Fungi</taxon>
        <taxon>Dikarya</taxon>
        <taxon>Ascomycota</taxon>
        <taxon>Pezizomycotina</taxon>
        <taxon>Pezizomycetes</taxon>
        <taxon>Pezizales</taxon>
        <taxon>Tuberaceae</taxon>
        <taxon>Choiromyces</taxon>
    </lineage>
</organism>
<dbReference type="AlphaFoldDB" id="A0A3N4K9V2"/>
<proteinExistence type="predicted"/>
<dbReference type="GO" id="GO:0005730">
    <property type="term" value="C:nucleolus"/>
    <property type="evidence" value="ECO:0007669"/>
    <property type="project" value="TreeGrafter"/>
</dbReference>
<sequence>MADISQFFANNNINNHKQNIAFIYEPIILQILSLENLSNLVSAILKSANVKEFSELQFDLLRLILERFSTVDEHLPRQLLKDILVQLRRHLPDHESFNRALEKHLLDLPEQNIDMGSFSLNLSLLNPGKEHSATKAGLECALIRKVDVMRELVLSSLTITSDFTRAKDISPYLMALLESFSIPGKDTTRFEWTVKASAETRDQLDKIFARFQVNLYENHLSPEQVNLLQRAASLLPSLDKTKALQNIIQDNRRSNLTAKTVDLIGSLIDSREIADIRSWVLMVLGFLTRRFAEDELLSGKVLMFTKRLGELLAQERIDLSTSAPRAALNAVLESGLQKHIDIPEIVYFVSVMVSQLPAKSLDAGKLLQMVLGHSKNPLLFRDDTPDEISNHMGFVIYYLFSVSKLSQSTITTMDGVLGLYHGTNDIIDTALLNIIWSIEAHLAQSCANRVADWLILERAEGKPFISRVRGRLFVALDSKKLARSVFQYSPHKEAVSNVDLKTFELFMGAVAEQKDTDTRTYNFEFLLPVLTYCLLSDKVIIDVQAAVEKHTLGFAIMGLCSYNKSLNNKACGYIKTVIAMLETSTYRERTQILHLLCAVLVSFTSNEKSDAPQPSHIPTVVGVFLAQSVQVLSNPSHFLYEKVMELLLRQPLLNLHDVPHMISLSNIGEEYHKEFFWILNVLEAGLKTEKDLDLYRKRNVFGNCLNVYNSPYTSDKEKEKIIELLWNAAGIEGGGTTLITRNGIISWVENQLSGALSVENRILMKRLGARLFESSAKEHVNEWSKGNIEYHLRDGILVK</sequence>
<feature type="domain" description="URB1 C-terminal" evidence="1">
    <location>
        <begin position="552"/>
        <end position="747"/>
    </location>
</feature>
<accession>A0A3N4K9V2</accession>
<dbReference type="InterPro" id="IPR032436">
    <property type="entry name" value="URB1_C"/>
</dbReference>
<dbReference type="EMBL" id="ML120351">
    <property type="protein sequence ID" value="RPB06082.1"/>
    <property type="molecule type" value="Genomic_DNA"/>
</dbReference>
<dbReference type="PANTHER" id="PTHR13500:SF0">
    <property type="entry name" value="NUCLEOLAR PRE-RIBOSOMAL-ASSOCIATED PROTEIN 1"/>
    <property type="match status" value="1"/>
</dbReference>
<name>A0A3N4K9V2_9PEZI</name>
<dbReference type="Proteomes" id="UP000276215">
    <property type="component" value="Unassembled WGS sequence"/>
</dbReference>
<dbReference type="OrthoDB" id="72892at2759"/>
<gene>
    <name evidence="2" type="ORF">L873DRAFT_1660546</name>
</gene>
<keyword evidence="3" id="KW-1185">Reference proteome</keyword>
<evidence type="ECO:0000313" key="3">
    <source>
        <dbReference type="Proteomes" id="UP000276215"/>
    </source>
</evidence>
<evidence type="ECO:0000259" key="1">
    <source>
        <dbReference type="Pfam" id="PF16201"/>
    </source>
</evidence>
<protein>
    <recommendedName>
        <fullName evidence="1">URB1 C-terminal domain-containing protein</fullName>
    </recommendedName>
</protein>
<dbReference type="GO" id="GO:0000463">
    <property type="term" value="P:maturation of LSU-rRNA from tricistronic rRNA transcript (SSU-rRNA, 5.8S rRNA, LSU-rRNA)"/>
    <property type="evidence" value="ECO:0007669"/>
    <property type="project" value="TreeGrafter"/>
</dbReference>
<reference evidence="2 3" key="1">
    <citation type="journal article" date="2018" name="Nat. Ecol. Evol.">
        <title>Pezizomycetes genomes reveal the molecular basis of ectomycorrhizal truffle lifestyle.</title>
        <authorList>
            <person name="Murat C."/>
            <person name="Payen T."/>
            <person name="Noel B."/>
            <person name="Kuo A."/>
            <person name="Morin E."/>
            <person name="Chen J."/>
            <person name="Kohler A."/>
            <person name="Krizsan K."/>
            <person name="Balestrini R."/>
            <person name="Da Silva C."/>
            <person name="Montanini B."/>
            <person name="Hainaut M."/>
            <person name="Levati E."/>
            <person name="Barry K.W."/>
            <person name="Belfiori B."/>
            <person name="Cichocki N."/>
            <person name="Clum A."/>
            <person name="Dockter R.B."/>
            <person name="Fauchery L."/>
            <person name="Guy J."/>
            <person name="Iotti M."/>
            <person name="Le Tacon F."/>
            <person name="Lindquist E.A."/>
            <person name="Lipzen A."/>
            <person name="Malagnac F."/>
            <person name="Mello A."/>
            <person name="Molinier V."/>
            <person name="Miyauchi S."/>
            <person name="Poulain J."/>
            <person name="Riccioni C."/>
            <person name="Rubini A."/>
            <person name="Sitrit Y."/>
            <person name="Splivallo R."/>
            <person name="Traeger S."/>
            <person name="Wang M."/>
            <person name="Zifcakova L."/>
            <person name="Wipf D."/>
            <person name="Zambonelli A."/>
            <person name="Paolocci F."/>
            <person name="Nowrousian M."/>
            <person name="Ottonello S."/>
            <person name="Baldrian P."/>
            <person name="Spatafora J.W."/>
            <person name="Henrissat B."/>
            <person name="Nagy L.G."/>
            <person name="Aury J.M."/>
            <person name="Wincker P."/>
            <person name="Grigoriev I.V."/>
            <person name="Bonfante P."/>
            <person name="Martin F.M."/>
        </authorList>
    </citation>
    <scope>NUCLEOTIDE SEQUENCE [LARGE SCALE GENOMIC DNA]</scope>
    <source>
        <strain evidence="2 3">120613-1</strain>
    </source>
</reference>
<dbReference type="InterPro" id="IPR039844">
    <property type="entry name" value="URB1"/>
</dbReference>